<dbReference type="PANTHER" id="PTHR45648">
    <property type="entry name" value="GDSL LIPASE/ACYLHYDROLASE FAMILY PROTEIN (AFU_ORTHOLOGUE AFUA_4G14700)"/>
    <property type="match status" value="1"/>
</dbReference>
<sequence length="227" mass="25226">MQVDNFAETRAQLKALLGGRKPLNRFMSKSLFLIGVGTMDLLPNCNFYLNFIHPNDNKTEVQRLIEFYGATLVRLHGMGVRKFGIINVAPIGCAPFVQKNPARNGGCDDDMNRLAGEFNTALGSLLFDLGSKLHHFRYTLADFYGFSNATFANPSASGFTKTDAACCPGPCAPSRLFGEPCYNRMEYWFWDEGYTTEQAAKLAVVEFYNGTAFTKPVNIKRLVAMKG</sequence>
<reference evidence="5" key="1">
    <citation type="journal article" date="2019" name="Nat. Commun.">
        <title>The genome of broomcorn millet.</title>
        <authorList>
            <person name="Zou C."/>
            <person name="Miki D."/>
            <person name="Li D."/>
            <person name="Tang Q."/>
            <person name="Xiao L."/>
            <person name="Rajput S."/>
            <person name="Deng P."/>
            <person name="Jia W."/>
            <person name="Huang R."/>
            <person name="Zhang M."/>
            <person name="Sun Y."/>
            <person name="Hu J."/>
            <person name="Fu X."/>
            <person name="Schnable P.S."/>
            <person name="Li F."/>
            <person name="Zhang H."/>
            <person name="Feng B."/>
            <person name="Zhu X."/>
            <person name="Liu R."/>
            <person name="Schnable J.C."/>
            <person name="Zhu J.-K."/>
            <person name="Zhang H."/>
        </authorList>
    </citation>
    <scope>NUCLEOTIDE SEQUENCE [LARGE SCALE GENOMIC DNA]</scope>
</reference>
<evidence type="ECO:0000313" key="5">
    <source>
        <dbReference type="Proteomes" id="UP000275267"/>
    </source>
</evidence>
<dbReference type="GO" id="GO:0016788">
    <property type="term" value="F:hydrolase activity, acting on ester bonds"/>
    <property type="evidence" value="ECO:0007669"/>
    <property type="project" value="InterPro"/>
</dbReference>
<evidence type="ECO:0008006" key="6">
    <source>
        <dbReference type="Google" id="ProtNLM"/>
    </source>
</evidence>
<dbReference type="Pfam" id="PF00657">
    <property type="entry name" value="Lipase_GDSL"/>
    <property type="match status" value="1"/>
</dbReference>
<dbReference type="InterPro" id="IPR051058">
    <property type="entry name" value="GDSL_Est/Lipase"/>
</dbReference>
<keyword evidence="5" id="KW-1185">Reference proteome</keyword>
<dbReference type="STRING" id="4540.A0A3L6RVG3"/>
<organism evidence="4 5">
    <name type="scientific">Panicum miliaceum</name>
    <name type="common">Proso millet</name>
    <name type="synonym">Broomcorn millet</name>
    <dbReference type="NCBI Taxonomy" id="4540"/>
    <lineage>
        <taxon>Eukaryota</taxon>
        <taxon>Viridiplantae</taxon>
        <taxon>Streptophyta</taxon>
        <taxon>Embryophyta</taxon>
        <taxon>Tracheophyta</taxon>
        <taxon>Spermatophyta</taxon>
        <taxon>Magnoliopsida</taxon>
        <taxon>Liliopsida</taxon>
        <taxon>Poales</taxon>
        <taxon>Poaceae</taxon>
        <taxon>PACMAD clade</taxon>
        <taxon>Panicoideae</taxon>
        <taxon>Panicodae</taxon>
        <taxon>Paniceae</taxon>
        <taxon>Panicinae</taxon>
        <taxon>Panicum</taxon>
        <taxon>Panicum sect. Panicum</taxon>
    </lineage>
</organism>
<evidence type="ECO:0000256" key="3">
    <source>
        <dbReference type="ARBA" id="ARBA00022963"/>
    </source>
</evidence>
<evidence type="ECO:0000313" key="4">
    <source>
        <dbReference type="EMBL" id="RLN09772.1"/>
    </source>
</evidence>
<protein>
    <recommendedName>
        <fullName evidence="6">GDSL esterase/lipase</fullName>
    </recommendedName>
</protein>
<dbReference type="AlphaFoldDB" id="A0A3L6RVG3"/>
<keyword evidence="2" id="KW-0378">Hydrolase</keyword>
<dbReference type="OrthoDB" id="602568at2759"/>
<dbReference type="InterPro" id="IPR001087">
    <property type="entry name" value="GDSL"/>
</dbReference>
<gene>
    <name evidence="4" type="ORF">C2845_PM11G17320</name>
</gene>
<keyword evidence="3" id="KW-0443">Lipid metabolism</keyword>
<evidence type="ECO:0000256" key="1">
    <source>
        <dbReference type="ARBA" id="ARBA00008668"/>
    </source>
</evidence>
<dbReference type="Proteomes" id="UP000275267">
    <property type="component" value="Unassembled WGS sequence"/>
</dbReference>
<dbReference type="GO" id="GO:0016042">
    <property type="term" value="P:lipid catabolic process"/>
    <property type="evidence" value="ECO:0007669"/>
    <property type="project" value="UniProtKB-KW"/>
</dbReference>
<accession>A0A3L6RVG3</accession>
<dbReference type="PANTHER" id="PTHR45648:SF104">
    <property type="entry name" value="OS02G0292600 PROTEIN"/>
    <property type="match status" value="1"/>
</dbReference>
<proteinExistence type="inferred from homology"/>
<dbReference type="EMBL" id="PQIB02000007">
    <property type="protein sequence ID" value="RLN09772.1"/>
    <property type="molecule type" value="Genomic_DNA"/>
</dbReference>
<comment type="similarity">
    <text evidence="1">Belongs to the 'GDSL' lipolytic enzyme family.</text>
</comment>
<dbReference type="Gene3D" id="3.40.50.1110">
    <property type="entry name" value="SGNH hydrolase"/>
    <property type="match status" value="1"/>
</dbReference>
<dbReference type="InterPro" id="IPR036514">
    <property type="entry name" value="SGNH_hydro_sf"/>
</dbReference>
<name>A0A3L6RVG3_PANMI</name>
<evidence type="ECO:0000256" key="2">
    <source>
        <dbReference type="ARBA" id="ARBA00022801"/>
    </source>
</evidence>
<keyword evidence="3" id="KW-0442">Lipid degradation</keyword>
<comment type="caution">
    <text evidence="4">The sequence shown here is derived from an EMBL/GenBank/DDBJ whole genome shotgun (WGS) entry which is preliminary data.</text>
</comment>